<feature type="domain" description="NodB homology" evidence="3">
    <location>
        <begin position="28"/>
        <end position="213"/>
    </location>
</feature>
<dbReference type="PANTHER" id="PTHR10587">
    <property type="entry name" value="GLYCOSYL TRANSFERASE-RELATED"/>
    <property type="match status" value="1"/>
</dbReference>
<dbReference type="GO" id="GO:0016787">
    <property type="term" value="F:hydrolase activity"/>
    <property type="evidence" value="ECO:0007669"/>
    <property type="project" value="UniProtKB-KW"/>
</dbReference>
<dbReference type="EMBL" id="JBHUOS010000002">
    <property type="protein sequence ID" value="MFD2914987.1"/>
    <property type="molecule type" value="Genomic_DNA"/>
</dbReference>
<protein>
    <submittedName>
        <fullName evidence="4">Polysaccharide deacetylase family protein</fullName>
        <ecNumber evidence="4">3.-.-.-</ecNumber>
    </submittedName>
</protein>
<dbReference type="Gene3D" id="3.20.20.370">
    <property type="entry name" value="Glycoside hydrolase/deacetylase"/>
    <property type="match status" value="1"/>
</dbReference>
<proteinExistence type="predicted"/>
<dbReference type="CDD" id="cd10917">
    <property type="entry name" value="CE4_NodB_like_6s_7s"/>
    <property type="match status" value="1"/>
</dbReference>
<evidence type="ECO:0000313" key="4">
    <source>
        <dbReference type="EMBL" id="MFD2914987.1"/>
    </source>
</evidence>
<evidence type="ECO:0000313" key="5">
    <source>
        <dbReference type="Proteomes" id="UP001597548"/>
    </source>
</evidence>
<evidence type="ECO:0000256" key="1">
    <source>
        <dbReference type="ARBA" id="ARBA00022723"/>
    </source>
</evidence>
<keyword evidence="1" id="KW-0479">Metal-binding</keyword>
<comment type="caution">
    <text evidence="4">The sequence shown here is derived from an EMBL/GenBank/DDBJ whole genome shotgun (WGS) entry which is preliminary data.</text>
</comment>
<name>A0ABW5ZTF8_9FLAO</name>
<dbReference type="SUPFAM" id="SSF88713">
    <property type="entry name" value="Glycoside hydrolase/deacetylase"/>
    <property type="match status" value="1"/>
</dbReference>
<gene>
    <name evidence="4" type="ORF">ACFS29_05005</name>
</gene>
<dbReference type="InterPro" id="IPR002509">
    <property type="entry name" value="NODB_dom"/>
</dbReference>
<accession>A0ABW5ZTF8</accession>
<organism evidence="4 5">
    <name type="scientific">Psychroserpens luteus</name>
    <dbReference type="NCBI Taxonomy" id="1434066"/>
    <lineage>
        <taxon>Bacteria</taxon>
        <taxon>Pseudomonadati</taxon>
        <taxon>Bacteroidota</taxon>
        <taxon>Flavobacteriia</taxon>
        <taxon>Flavobacteriales</taxon>
        <taxon>Flavobacteriaceae</taxon>
        <taxon>Psychroserpens</taxon>
    </lineage>
</organism>
<dbReference type="EC" id="3.-.-.-" evidence="4"/>
<dbReference type="InterPro" id="IPR050248">
    <property type="entry name" value="Polysacc_deacetylase_ArnD"/>
</dbReference>
<sequence>MKIAPVKTPIVAKKMFPNYVWDIATNNKELYLTFDDGPTPQITNWTLDTLKQYNAKATFFCIGNNVEKHPDIFENIIRDGHTIGNHTQNHIKGWKTKTKDYIENINQAQVIIDSKIATHQSPISNLFRPPYGQITPKQGKKLLELGYKIIMWDVLSFDWEQDISEEKCLENVISKSKSGSIIVFHDSVKASRNMMYALPKVLKTFSEKGYIFKAI</sequence>
<reference evidence="5" key="1">
    <citation type="journal article" date="2019" name="Int. J. Syst. Evol. Microbiol.">
        <title>The Global Catalogue of Microorganisms (GCM) 10K type strain sequencing project: providing services to taxonomists for standard genome sequencing and annotation.</title>
        <authorList>
            <consortium name="The Broad Institute Genomics Platform"/>
            <consortium name="The Broad Institute Genome Sequencing Center for Infectious Disease"/>
            <person name="Wu L."/>
            <person name="Ma J."/>
        </authorList>
    </citation>
    <scope>NUCLEOTIDE SEQUENCE [LARGE SCALE GENOMIC DNA]</scope>
    <source>
        <strain evidence="5">KCTC 32514</strain>
    </source>
</reference>
<dbReference type="RefSeq" id="WP_194508484.1">
    <property type="nucleotide sequence ID" value="NZ_JADILU010000005.1"/>
</dbReference>
<dbReference type="Proteomes" id="UP001597548">
    <property type="component" value="Unassembled WGS sequence"/>
</dbReference>
<dbReference type="InterPro" id="IPR011330">
    <property type="entry name" value="Glyco_hydro/deAcase_b/a-brl"/>
</dbReference>
<keyword evidence="2 4" id="KW-0378">Hydrolase</keyword>
<evidence type="ECO:0000256" key="2">
    <source>
        <dbReference type="ARBA" id="ARBA00022801"/>
    </source>
</evidence>
<dbReference type="PROSITE" id="PS51677">
    <property type="entry name" value="NODB"/>
    <property type="match status" value="1"/>
</dbReference>
<keyword evidence="5" id="KW-1185">Reference proteome</keyword>
<dbReference type="PANTHER" id="PTHR10587:SF133">
    <property type="entry name" value="CHITIN DEACETYLASE 1-RELATED"/>
    <property type="match status" value="1"/>
</dbReference>
<evidence type="ECO:0000259" key="3">
    <source>
        <dbReference type="PROSITE" id="PS51677"/>
    </source>
</evidence>
<dbReference type="Pfam" id="PF01522">
    <property type="entry name" value="Polysacc_deac_1"/>
    <property type="match status" value="1"/>
</dbReference>